<gene>
    <name evidence="1" type="ORF">NDU88_002189</name>
</gene>
<comment type="caution">
    <text evidence="1">The sequence shown here is derived from an EMBL/GenBank/DDBJ whole genome shotgun (WGS) entry which is preliminary data.</text>
</comment>
<reference evidence="1" key="1">
    <citation type="journal article" date="2022" name="bioRxiv">
        <title>Sequencing and chromosome-scale assembly of the giantPleurodeles waltlgenome.</title>
        <authorList>
            <person name="Brown T."/>
            <person name="Elewa A."/>
            <person name="Iarovenko S."/>
            <person name="Subramanian E."/>
            <person name="Araus A.J."/>
            <person name="Petzold A."/>
            <person name="Susuki M."/>
            <person name="Suzuki K.-i.T."/>
            <person name="Hayashi T."/>
            <person name="Toyoda A."/>
            <person name="Oliveira C."/>
            <person name="Osipova E."/>
            <person name="Leigh N.D."/>
            <person name="Simon A."/>
            <person name="Yun M.H."/>
        </authorList>
    </citation>
    <scope>NUCLEOTIDE SEQUENCE</scope>
    <source>
        <strain evidence="1">20211129_DDA</strain>
        <tissue evidence="1">Liver</tissue>
    </source>
</reference>
<evidence type="ECO:0000313" key="2">
    <source>
        <dbReference type="Proteomes" id="UP001066276"/>
    </source>
</evidence>
<protein>
    <submittedName>
        <fullName evidence="1">Uncharacterized protein</fullName>
    </submittedName>
</protein>
<organism evidence="1 2">
    <name type="scientific">Pleurodeles waltl</name>
    <name type="common">Iberian ribbed newt</name>
    <dbReference type="NCBI Taxonomy" id="8319"/>
    <lineage>
        <taxon>Eukaryota</taxon>
        <taxon>Metazoa</taxon>
        <taxon>Chordata</taxon>
        <taxon>Craniata</taxon>
        <taxon>Vertebrata</taxon>
        <taxon>Euteleostomi</taxon>
        <taxon>Amphibia</taxon>
        <taxon>Batrachia</taxon>
        <taxon>Caudata</taxon>
        <taxon>Salamandroidea</taxon>
        <taxon>Salamandridae</taxon>
        <taxon>Pleurodelinae</taxon>
        <taxon>Pleurodeles</taxon>
    </lineage>
</organism>
<accession>A0AAV7P6D1</accession>
<dbReference type="Proteomes" id="UP001066276">
    <property type="component" value="Chromosome 7"/>
</dbReference>
<dbReference type="EMBL" id="JANPWB010000011">
    <property type="protein sequence ID" value="KAJ1123721.1"/>
    <property type="molecule type" value="Genomic_DNA"/>
</dbReference>
<evidence type="ECO:0000313" key="1">
    <source>
        <dbReference type="EMBL" id="KAJ1123721.1"/>
    </source>
</evidence>
<sequence>MDDLLGPVDSFVKFIDDLDLEIKITKARYTVYGKTQSKPGPVMIKGQSIRAKTIGIEAEEQLYYAFPEYYVWWTDFSHLGLM</sequence>
<name>A0AAV7P6D1_PLEWA</name>
<dbReference type="AlphaFoldDB" id="A0AAV7P6D1"/>
<proteinExistence type="predicted"/>
<keyword evidence="2" id="KW-1185">Reference proteome</keyword>